<keyword evidence="8 10" id="KW-0496">Mitochondrion</keyword>
<keyword evidence="8" id="KW-0830">Ubiquinone</keyword>
<dbReference type="GO" id="GO:0009060">
    <property type="term" value="P:aerobic respiration"/>
    <property type="evidence" value="ECO:0007669"/>
    <property type="project" value="TreeGrafter"/>
</dbReference>
<dbReference type="AlphaFoldDB" id="A0A0E3DQY1"/>
<gene>
    <name evidence="10" type="primary">nad1</name>
</gene>
<reference evidence="10" key="1">
    <citation type="journal article" date="2015" name="Mol. Phylogenet. Evol.">
        <title>Mitogenomics reveals phylogeny and repeated motifs in control regions of the deep-sea family Siboglinidae (Annelida).</title>
        <authorList>
            <person name="Li Y."/>
            <person name="Kocot K.M."/>
            <person name="Schander C."/>
            <person name="Santos S.R."/>
            <person name="Thornhill D.J."/>
            <person name="Halanych K.M."/>
        </authorList>
    </citation>
    <scope>NUCLEOTIDE SEQUENCE</scope>
</reference>
<dbReference type="EMBL" id="KJ789163">
    <property type="protein sequence ID" value="AIL54819.1"/>
    <property type="molecule type" value="Genomic_DNA"/>
</dbReference>
<dbReference type="PANTHER" id="PTHR11432:SF3">
    <property type="entry name" value="NADH-UBIQUINONE OXIDOREDUCTASE CHAIN 1"/>
    <property type="match status" value="1"/>
</dbReference>
<dbReference type="GO" id="GO:0008137">
    <property type="term" value="F:NADH dehydrogenase (ubiquinone) activity"/>
    <property type="evidence" value="ECO:0007669"/>
    <property type="project" value="UniProtKB-EC"/>
</dbReference>
<comment type="similarity">
    <text evidence="2 7">Belongs to the complex I subunit 1 family.</text>
</comment>
<feature type="transmembrane region" description="Helical" evidence="9">
    <location>
        <begin position="69"/>
        <end position="90"/>
    </location>
</feature>
<name>A0A0E3DQY1_LAMLU</name>
<sequence length="308" mass="34973">MHLLICILINYLMVLMAMAFFTLLERKILGYIQIRKGPNKVSLMGLPQPFADAIKLFTKELSLPTSSNLYPFIYSPIMGLSLALLFWSLYPYSSPMYFPMYGALLFLCISSLNVYATLSAGWSSNSKYALLGAIRSIAQTISYEVSMALTLLSALIILLSFNLILMTSSQWSWVALMFPPLFMIWFITSLAETNRTPFDLSEGESELVSGFNVEFSAGSFALIFMAEYTNILTMSLFTSIFFFGMIPMSMFTDIPLILKTMFFAFLFIWVRGTLPRMRYDKLMNLAWKSFLPLSLSIMILSTSMMILI</sequence>
<protein>
    <recommendedName>
        <fullName evidence="3 8">NADH-ubiquinone oxidoreductase chain 1</fullName>
        <ecNumber evidence="8">7.1.1.2</ecNumber>
    </recommendedName>
</protein>
<keyword evidence="7" id="KW-0520">NAD</keyword>
<dbReference type="InterPro" id="IPR001694">
    <property type="entry name" value="NADH_UbQ_OxRdtase_su1/FPO"/>
</dbReference>
<evidence type="ECO:0000256" key="1">
    <source>
        <dbReference type="ARBA" id="ARBA00004141"/>
    </source>
</evidence>
<organism evidence="10">
    <name type="scientific">Lamellibrachia luymesi</name>
    <name type="common">Deep-sea tubeworm</name>
    <dbReference type="NCBI Taxonomy" id="238240"/>
    <lineage>
        <taxon>Eukaryota</taxon>
        <taxon>Metazoa</taxon>
        <taxon>Spiralia</taxon>
        <taxon>Lophotrochozoa</taxon>
        <taxon>Annelida</taxon>
        <taxon>Polychaeta</taxon>
        <taxon>Sedentaria</taxon>
        <taxon>Canalipalpata</taxon>
        <taxon>Sabellida</taxon>
        <taxon>Siboglinidae</taxon>
        <taxon>Lamellibrachia</taxon>
    </lineage>
</organism>
<dbReference type="HAMAP" id="MF_01350">
    <property type="entry name" value="NDH1_NuoH"/>
    <property type="match status" value="1"/>
</dbReference>
<feature type="transmembrane region" description="Helical" evidence="9">
    <location>
        <begin position="231"/>
        <end position="250"/>
    </location>
</feature>
<keyword evidence="4 7" id="KW-0812">Transmembrane</keyword>
<evidence type="ECO:0000256" key="5">
    <source>
        <dbReference type="ARBA" id="ARBA00022989"/>
    </source>
</evidence>
<feature type="transmembrane region" description="Helical" evidence="9">
    <location>
        <begin position="141"/>
        <end position="165"/>
    </location>
</feature>
<dbReference type="GO" id="GO:0003954">
    <property type="term" value="F:NADH dehydrogenase activity"/>
    <property type="evidence" value="ECO:0007669"/>
    <property type="project" value="TreeGrafter"/>
</dbReference>
<proteinExistence type="inferred from homology"/>
<geneLocation type="mitochondrion" evidence="10"/>
<dbReference type="PROSITE" id="PS00667">
    <property type="entry name" value="COMPLEX1_ND1_1"/>
    <property type="match status" value="1"/>
</dbReference>
<feature type="transmembrane region" description="Helical" evidence="9">
    <location>
        <begin position="96"/>
        <end position="120"/>
    </location>
</feature>
<feature type="transmembrane region" description="Helical" evidence="9">
    <location>
        <begin position="6"/>
        <end position="24"/>
    </location>
</feature>
<evidence type="ECO:0000256" key="2">
    <source>
        <dbReference type="ARBA" id="ARBA00010535"/>
    </source>
</evidence>
<comment type="catalytic activity">
    <reaction evidence="8">
        <text>a ubiquinone + NADH + 5 H(+)(in) = a ubiquinol + NAD(+) + 4 H(+)(out)</text>
        <dbReference type="Rhea" id="RHEA:29091"/>
        <dbReference type="Rhea" id="RHEA-COMP:9565"/>
        <dbReference type="Rhea" id="RHEA-COMP:9566"/>
        <dbReference type="ChEBI" id="CHEBI:15378"/>
        <dbReference type="ChEBI" id="CHEBI:16389"/>
        <dbReference type="ChEBI" id="CHEBI:17976"/>
        <dbReference type="ChEBI" id="CHEBI:57540"/>
        <dbReference type="ChEBI" id="CHEBI:57945"/>
        <dbReference type="EC" id="7.1.1.2"/>
    </reaction>
</comment>
<dbReference type="GO" id="GO:0005743">
    <property type="term" value="C:mitochondrial inner membrane"/>
    <property type="evidence" value="ECO:0007669"/>
    <property type="project" value="UniProtKB-SubCell"/>
</dbReference>
<accession>A0A0E3DQY1</accession>
<evidence type="ECO:0000256" key="4">
    <source>
        <dbReference type="ARBA" id="ARBA00022692"/>
    </source>
</evidence>
<dbReference type="PANTHER" id="PTHR11432">
    <property type="entry name" value="NADH DEHYDROGENASE SUBUNIT 1"/>
    <property type="match status" value="1"/>
</dbReference>
<feature type="transmembrane region" description="Helical" evidence="9">
    <location>
        <begin position="256"/>
        <end position="274"/>
    </location>
</feature>
<dbReference type="InterPro" id="IPR018086">
    <property type="entry name" value="NADH_UbQ_OxRdtase_su1_CS"/>
</dbReference>
<evidence type="ECO:0000313" key="10">
    <source>
        <dbReference type="EMBL" id="AIL54819.1"/>
    </source>
</evidence>
<feature type="transmembrane region" description="Helical" evidence="9">
    <location>
        <begin position="286"/>
        <end position="307"/>
    </location>
</feature>
<keyword evidence="6 9" id="KW-0472">Membrane</keyword>
<keyword evidence="5 9" id="KW-1133">Transmembrane helix</keyword>
<dbReference type="PROSITE" id="PS00668">
    <property type="entry name" value="COMPLEX1_ND1_2"/>
    <property type="match status" value="1"/>
</dbReference>
<evidence type="ECO:0000256" key="9">
    <source>
        <dbReference type="SAM" id="Phobius"/>
    </source>
</evidence>
<comment type="subcellular location">
    <subcellularLocation>
        <location evidence="1">Membrane</location>
        <topology evidence="1">Multi-pass membrane protein</topology>
    </subcellularLocation>
    <subcellularLocation>
        <location evidence="7">Mitochondrion inner membrane</location>
        <topology evidence="7">Multi-pass membrane protein</topology>
    </subcellularLocation>
</comment>
<dbReference type="Pfam" id="PF00146">
    <property type="entry name" value="NADHdh"/>
    <property type="match status" value="1"/>
</dbReference>
<evidence type="ECO:0000256" key="6">
    <source>
        <dbReference type="ARBA" id="ARBA00023136"/>
    </source>
</evidence>
<evidence type="ECO:0000256" key="3">
    <source>
        <dbReference type="ARBA" id="ARBA00021009"/>
    </source>
</evidence>
<evidence type="ECO:0000256" key="8">
    <source>
        <dbReference type="RuleBase" id="RU000473"/>
    </source>
</evidence>
<evidence type="ECO:0000256" key="7">
    <source>
        <dbReference type="RuleBase" id="RU000471"/>
    </source>
</evidence>
<dbReference type="EC" id="7.1.1.2" evidence="8"/>
<feature type="transmembrane region" description="Helical" evidence="9">
    <location>
        <begin position="171"/>
        <end position="191"/>
    </location>
</feature>